<dbReference type="GO" id="GO:0030619">
    <property type="term" value="F:U1 snRNA binding"/>
    <property type="evidence" value="ECO:0007669"/>
    <property type="project" value="UniProtKB-UniRule"/>
</dbReference>
<evidence type="ECO:0000256" key="4">
    <source>
        <dbReference type="ARBA" id="ARBA00022833"/>
    </source>
</evidence>
<dbReference type="PROSITE" id="PS50171">
    <property type="entry name" value="ZF_MATRIN"/>
    <property type="match status" value="1"/>
</dbReference>
<keyword evidence="15" id="KW-1185">Reference proteome</keyword>
<keyword evidence="12" id="KW-0732">Signal</keyword>
<sequence length="475" mass="50725">MNSFFWFGTVIASSILDNLAGVPFSTLWTIRVNRAPKVRISDDAPWVINEPLLSRQPSDLCMDQDKTAKTTVVEGDGASTPNTIGIGASLLKRPTYMSHSSQIDYRPRLAEHGILASFKKGYDTAGKIVIDETRSAHHDPFYVLIAIKGVSSLHSALRVFSKLFSISIFAVGTALFASTTLVPVLGAMTAAILILIGGVFGRVTAMWMASVILSDKPVIQRVVATDIEAEQYMDAMLRIPDCVFEIEGHVVINGRCVKRYNRYMRWSSPPTPRKASIASMPKFFCDYCDVYLTHDSMSVRKAHNSGRNHLRNVVDYYQQIGQEKAQSVIDSITNSYAAEGQESSNPMLRQLGPGGFGPQGFQPGFPGQGPPFPHPGMPPMPFAAGRGMPMPPGGRGPPPGFAPSNIAPPRGLPPGFTPSNIAPPQGMPPGFASPGGMAGSPPPFSPPGGGPGGPPPNGVPGFPPYGMNGTSHGAR</sequence>
<evidence type="ECO:0000256" key="3">
    <source>
        <dbReference type="ARBA" id="ARBA00022771"/>
    </source>
</evidence>
<evidence type="ECO:0000256" key="10">
    <source>
        <dbReference type="SAM" id="MobiDB-lite"/>
    </source>
</evidence>
<dbReference type="PANTHER" id="PTHR31148:SF1">
    <property type="entry name" value="U1 SMALL NUCLEAR RIBONUCLEOPROTEIN C"/>
    <property type="match status" value="1"/>
</dbReference>
<name>A0A6H0XJ03_9PEZI</name>
<dbReference type="Gene3D" id="3.30.160.60">
    <property type="entry name" value="Classic Zinc Finger"/>
    <property type="match status" value="1"/>
</dbReference>
<evidence type="ECO:0000259" key="13">
    <source>
        <dbReference type="PROSITE" id="PS50171"/>
    </source>
</evidence>
<feature type="transmembrane region" description="Helical" evidence="11">
    <location>
        <begin position="163"/>
        <end position="185"/>
    </location>
</feature>
<keyword evidence="4 9" id="KW-0862">Zinc</keyword>
<dbReference type="InterPro" id="IPR013085">
    <property type="entry name" value="U1-CZ_Znf_C2H2"/>
</dbReference>
<dbReference type="Proteomes" id="UP000503462">
    <property type="component" value="Chromosome 1"/>
</dbReference>
<keyword evidence="7 9" id="KW-0687">Ribonucleoprotein</keyword>
<dbReference type="GO" id="GO:0000243">
    <property type="term" value="C:commitment complex"/>
    <property type="evidence" value="ECO:0007669"/>
    <property type="project" value="UniProtKB-UniRule"/>
</dbReference>
<dbReference type="InterPro" id="IPR036236">
    <property type="entry name" value="Znf_C2H2_sf"/>
</dbReference>
<keyword evidence="3 9" id="KW-0863">Zinc-finger</keyword>
<comment type="subcellular location">
    <subcellularLocation>
        <location evidence="1 9">Nucleus</location>
    </subcellularLocation>
</comment>
<evidence type="ECO:0000256" key="11">
    <source>
        <dbReference type="SAM" id="Phobius"/>
    </source>
</evidence>
<dbReference type="GO" id="GO:0008270">
    <property type="term" value="F:zinc ion binding"/>
    <property type="evidence" value="ECO:0007669"/>
    <property type="project" value="UniProtKB-UniRule"/>
</dbReference>
<dbReference type="GO" id="GO:0003729">
    <property type="term" value="F:mRNA binding"/>
    <property type="evidence" value="ECO:0007669"/>
    <property type="project" value="UniProtKB-UniRule"/>
</dbReference>
<evidence type="ECO:0000313" key="15">
    <source>
        <dbReference type="Proteomes" id="UP000503462"/>
    </source>
</evidence>
<keyword evidence="11" id="KW-0812">Transmembrane</keyword>
<dbReference type="GO" id="GO:0000395">
    <property type="term" value="P:mRNA 5'-splice site recognition"/>
    <property type="evidence" value="ECO:0007669"/>
    <property type="project" value="UniProtKB-UniRule"/>
</dbReference>
<feature type="transmembrane region" description="Helical" evidence="11">
    <location>
        <begin position="191"/>
        <end position="213"/>
    </location>
</feature>
<dbReference type="SMART" id="SM00451">
    <property type="entry name" value="ZnF_U1"/>
    <property type="match status" value="1"/>
</dbReference>
<evidence type="ECO:0000313" key="14">
    <source>
        <dbReference type="EMBL" id="QIW94706.1"/>
    </source>
</evidence>
<dbReference type="GO" id="GO:0071004">
    <property type="term" value="C:U2-type prespliceosome"/>
    <property type="evidence" value="ECO:0007669"/>
    <property type="project" value="UniProtKB-UniRule"/>
</dbReference>
<dbReference type="FunFam" id="3.30.160.60:FF:000059">
    <property type="entry name" value="U1 small nuclear ribonucleoprotein C"/>
    <property type="match status" value="1"/>
</dbReference>
<keyword evidence="5 9" id="KW-0694">RNA-binding</keyword>
<dbReference type="HAMAP" id="MF_03153">
    <property type="entry name" value="U1_C"/>
    <property type="match status" value="1"/>
</dbReference>
<keyword evidence="11" id="KW-1133">Transmembrane helix</keyword>
<accession>A0A6H0XJ03</accession>
<feature type="chain" id="PRO_5026260296" description="U1 small nuclear ribonucleoprotein C" evidence="12">
    <location>
        <begin position="22"/>
        <end position="475"/>
    </location>
</feature>
<dbReference type="InterPro" id="IPR000690">
    <property type="entry name" value="Matrin/U1-C_Znf_C2H2"/>
</dbReference>
<evidence type="ECO:0000256" key="7">
    <source>
        <dbReference type="ARBA" id="ARBA00023274"/>
    </source>
</evidence>
<evidence type="ECO:0000256" key="6">
    <source>
        <dbReference type="ARBA" id="ARBA00023242"/>
    </source>
</evidence>
<keyword evidence="11" id="KW-0472">Membrane</keyword>
<dbReference type="InterPro" id="IPR017340">
    <property type="entry name" value="U1_snRNP-C"/>
</dbReference>
<dbReference type="GO" id="GO:0005685">
    <property type="term" value="C:U1 snRNP"/>
    <property type="evidence" value="ECO:0007669"/>
    <property type="project" value="UniProtKB-UniRule"/>
</dbReference>
<evidence type="ECO:0000256" key="1">
    <source>
        <dbReference type="ARBA" id="ARBA00004123"/>
    </source>
</evidence>
<keyword evidence="2 9" id="KW-0479">Metal-binding</keyword>
<feature type="domain" description="Matrin-type" evidence="13">
    <location>
        <begin position="283"/>
        <end position="315"/>
    </location>
</feature>
<feature type="region of interest" description="Disordered" evidence="10">
    <location>
        <begin position="340"/>
        <end position="475"/>
    </location>
</feature>
<evidence type="ECO:0000256" key="2">
    <source>
        <dbReference type="ARBA" id="ARBA00022723"/>
    </source>
</evidence>
<gene>
    <name evidence="14" type="ORF">AMS68_000224</name>
</gene>
<dbReference type="PANTHER" id="PTHR31148">
    <property type="entry name" value="U1 SMALL NUCLEAR RIBONUCLEOPROTEIN C"/>
    <property type="match status" value="1"/>
</dbReference>
<feature type="compositionally biased region" description="Pro residues" evidence="10">
    <location>
        <begin position="389"/>
        <end position="401"/>
    </location>
</feature>
<dbReference type="EMBL" id="CP051139">
    <property type="protein sequence ID" value="QIW94706.1"/>
    <property type="molecule type" value="Genomic_DNA"/>
</dbReference>
<evidence type="ECO:0000256" key="9">
    <source>
        <dbReference type="HAMAP-Rule" id="MF_03153"/>
    </source>
</evidence>
<organism evidence="14 15">
    <name type="scientific">Peltaster fructicola</name>
    <dbReference type="NCBI Taxonomy" id="286661"/>
    <lineage>
        <taxon>Eukaryota</taxon>
        <taxon>Fungi</taxon>
        <taxon>Dikarya</taxon>
        <taxon>Ascomycota</taxon>
        <taxon>Pezizomycotina</taxon>
        <taxon>Dothideomycetes</taxon>
        <taxon>Dothideomycetes incertae sedis</taxon>
        <taxon>Peltaster</taxon>
    </lineage>
</organism>
<feature type="compositionally biased region" description="Pro residues" evidence="10">
    <location>
        <begin position="368"/>
        <end position="381"/>
    </location>
</feature>
<comment type="function">
    <text evidence="9">Component of the spliceosomal U1 snRNP, which is essential for recognition of the pre-mRNA 5' splice-site and the subsequent assembly of the spliceosome. U1-C is directly involved in initial 5' splice-site recognition for both constitutive and regulated alternative splicing. The interaction with the 5' splice-site seems to precede base-pairing between the pre-mRNA and the U1 snRNA. Stimulates commitment or early (E) complex formation by stabilizing the base pairing of the 5' end of the U1 snRNA and the 5' splice-site region.</text>
</comment>
<feature type="compositionally biased region" description="Pro residues" evidence="10">
    <location>
        <begin position="440"/>
        <end position="463"/>
    </location>
</feature>
<dbReference type="AlphaFoldDB" id="A0A6H0XJ03"/>
<comment type="subunit">
    <text evidence="9">U1 snRNP is composed of the 7 core Sm proteins B/B', D1, D2, D3, E, F and G that assemble in a heptameric protein ring on the Sm site of the small nuclear RNA to form the core snRNP, and at least 3 U1 snRNP-specific proteins U1-70K, U1-A and U1-C. U1-C interacts with U1 snRNA and the 5' splice-site region of the pre-mRNA.</text>
</comment>
<reference evidence="14 15" key="1">
    <citation type="journal article" date="2016" name="Sci. Rep.">
        <title>Peltaster fructicola genome reveals evolution from an invasive phytopathogen to an ectophytic parasite.</title>
        <authorList>
            <person name="Xu C."/>
            <person name="Chen H."/>
            <person name="Gleason M.L."/>
            <person name="Xu J.R."/>
            <person name="Liu H."/>
            <person name="Zhang R."/>
            <person name="Sun G."/>
        </authorList>
    </citation>
    <scope>NUCLEOTIDE SEQUENCE [LARGE SCALE GENOMIC DNA]</scope>
    <source>
        <strain evidence="14 15">LNHT1506</strain>
    </source>
</reference>
<dbReference type="InterPro" id="IPR003604">
    <property type="entry name" value="Matrin/U1-like-C_Znf_C2H2"/>
</dbReference>
<dbReference type="Pfam" id="PF06220">
    <property type="entry name" value="zf-U1"/>
    <property type="match status" value="1"/>
</dbReference>
<comment type="similarity">
    <text evidence="9">Belongs to the U1 small nuclear ribonucleoprotein C family.</text>
</comment>
<keyword evidence="6 9" id="KW-0539">Nucleus</keyword>
<dbReference type="OrthoDB" id="76567at2759"/>
<dbReference type="GO" id="GO:0000387">
    <property type="term" value="P:spliceosomal snRNP assembly"/>
    <property type="evidence" value="ECO:0007669"/>
    <property type="project" value="UniProtKB-UniRule"/>
</dbReference>
<evidence type="ECO:0000256" key="8">
    <source>
        <dbReference type="ARBA" id="ARBA00046357"/>
    </source>
</evidence>
<dbReference type="GO" id="GO:0030627">
    <property type="term" value="F:pre-mRNA 5'-splice site binding"/>
    <property type="evidence" value="ECO:0007669"/>
    <property type="project" value="InterPro"/>
</dbReference>
<comment type="subunit">
    <text evidence="8">Component of the U1 snRNP. The U1 snRNP is composed of the U1 snRNA and the 7 core Sm proteins SNRPB, SNRPD1, SNRPD2, SNRPD3, SNRPE, SNRPF and SNRPG that assemble in a heptameric protein ring on the Sm site of the small nuclear RNA to form the core snRNP, and at least 3 U1 snRNP-specific proteins SNRNP70/U1-70K, SNRPA/U1-A and SNRPC/U1-C. SNRPC/U1-C interacts with U1 snRNA and the 5' splice-site region of the pre-mRNA. Interacts (via N-terminus) with TIA1 (via C-terminus); thereby promoting spliceosomal U1 snRNP recruitment to 5' splice sites.</text>
</comment>
<evidence type="ECO:0000256" key="12">
    <source>
        <dbReference type="SAM" id="SignalP"/>
    </source>
</evidence>
<proteinExistence type="inferred from homology"/>
<evidence type="ECO:0000256" key="5">
    <source>
        <dbReference type="ARBA" id="ARBA00022884"/>
    </source>
</evidence>
<dbReference type="SUPFAM" id="SSF57667">
    <property type="entry name" value="beta-beta-alpha zinc fingers"/>
    <property type="match status" value="1"/>
</dbReference>
<feature type="signal peptide" evidence="12">
    <location>
        <begin position="1"/>
        <end position="21"/>
    </location>
</feature>
<protein>
    <recommendedName>
        <fullName evidence="9">U1 small nuclear ribonucleoprotein C</fullName>
        <shortName evidence="9">U1 snRNP C</shortName>
        <shortName evidence="9">U1-C</shortName>
        <shortName evidence="9">U1C</shortName>
    </recommendedName>
</protein>